<reference evidence="3 4" key="1">
    <citation type="journal article" date="2021" name="Front. Microbiol.">
        <title>Aerobic Denitrification and Heterotrophic Sulfur Oxidation in the Genus Halomonas Revealed by Six Novel Species Characterizations and Genome-Based Analysis.</title>
        <authorList>
            <person name="Wang L."/>
            <person name="Shao Z."/>
        </authorList>
    </citation>
    <scope>NUCLEOTIDE SEQUENCE [LARGE SCALE GENOMIC DNA]</scope>
    <source>
        <strain evidence="3 4">MCCC 1A11036</strain>
    </source>
</reference>
<keyword evidence="1" id="KW-1133">Transmembrane helix</keyword>
<comment type="caution">
    <text evidence="3">The sequence shown here is derived from an EMBL/GenBank/DDBJ whole genome shotgun (WGS) entry which is preliminary data.</text>
</comment>
<feature type="transmembrane region" description="Helical" evidence="1">
    <location>
        <begin position="331"/>
        <end position="353"/>
    </location>
</feature>
<dbReference type="EMBL" id="JABFTT010000013">
    <property type="protein sequence ID" value="MCE8021626.1"/>
    <property type="molecule type" value="Genomic_DNA"/>
</dbReference>
<dbReference type="RefSeq" id="WP_234274954.1">
    <property type="nucleotide sequence ID" value="NZ_JABFTT010000013.1"/>
</dbReference>
<accession>A0ABS9AIM1</accession>
<feature type="domain" description="DUF6708" evidence="2">
    <location>
        <begin position="130"/>
        <end position="312"/>
    </location>
</feature>
<evidence type="ECO:0000256" key="1">
    <source>
        <dbReference type="SAM" id="Phobius"/>
    </source>
</evidence>
<keyword evidence="4" id="KW-1185">Reference proteome</keyword>
<feature type="transmembrane region" description="Helical" evidence="1">
    <location>
        <begin position="272"/>
        <end position="291"/>
    </location>
</feature>
<dbReference type="InterPro" id="IPR046554">
    <property type="entry name" value="DUF6708"/>
</dbReference>
<protein>
    <recommendedName>
        <fullName evidence="2">DUF6708 domain-containing protein</fullName>
    </recommendedName>
</protein>
<keyword evidence="1" id="KW-0472">Membrane</keyword>
<dbReference type="Pfam" id="PF20455">
    <property type="entry name" value="DUF6708"/>
    <property type="match status" value="1"/>
</dbReference>
<sequence length="357" mass="41038">MRTTSRDFYNLYIRANWGFSSTLSKIRGFSKNNPPLAKQQRVPGIDAGCFNDSVIAINSTFLEIVDSGNRLRGITAAFALAGTIPALAGLAGGGYGIFVYGDRFPLGLYIFLIIALLLMTCLGLPLINALIRWEMFRKTHYPMRFNRVDRKVYAWSQDMGVVTMNWDDIHFYQSKASASEERRGMGREEIRGYVKDADGNIQHHLVFFKYEGAKMMRGALEIWELVRRYMEEPDGHIQAYRVDQRVLALEGRREGFFDSLTQATRLMADSPIFQVVFALMVAWAGTGRILAKWTCRVPRWPAWVEEACRVAPDDPYVRNRHNERPLKASEVLWPLFCFLLGWAEALTIFYFLFRGYF</sequence>
<feature type="transmembrane region" description="Helical" evidence="1">
    <location>
        <begin position="77"/>
        <end position="100"/>
    </location>
</feature>
<name>A0ABS9AIM1_9GAMM</name>
<gene>
    <name evidence="3" type="ORF">HOP51_16140</name>
</gene>
<evidence type="ECO:0000313" key="4">
    <source>
        <dbReference type="Proteomes" id="UP001320122"/>
    </source>
</evidence>
<feature type="transmembrane region" description="Helical" evidence="1">
    <location>
        <begin position="106"/>
        <end position="131"/>
    </location>
</feature>
<evidence type="ECO:0000313" key="3">
    <source>
        <dbReference type="EMBL" id="MCE8021626.1"/>
    </source>
</evidence>
<keyword evidence="1" id="KW-0812">Transmembrane</keyword>
<organism evidence="3 4">
    <name type="scientific">Billgrantia zhangzhouensis</name>
    <dbReference type="NCBI Taxonomy" id="2733481"/>
    <lineage>
        <taxon>Bacteria</taxon>
        <taxon>Pseudomonadati</taxon>
        <taxon>Pseudomonadota</taxon>
        <taxon>Gammaproteobacteria</taxon>
        <taxon>Oceanospirillales</taxon>
        <taxon>Halomonadaceae</taxon>
        <taxon>Billgrantia</taxon>
    </lineage>
</organism>
<proteinExistence type="predicted"/>
<dbReference type="Proteomes" id="UP001320122">
    <property type="component" value="Unassembled WGS sequence"/>
</dbReference>
<evidence type="ECO:0000259" key="2">
    <source>
        <dbReference type="Pfam" id="PF20455"/>
    </source>
</evidence>